<dbReference type="InterPro" id="IPR051805">
    <property type="entry name" value="Dehydratase_Activator_Redct"/>
</dbReference>
<dbReference type="OrthoDB" id="9780120at2"/>
<keyword evidence="3" id="KW-1185">Reference proteome</keyword>
<evidence type="ECO:0000313" key="2">
    <source>
        <dbReference type="EMBL" id="PHP65653.1"/>
    </source>
</evidence>
<feature type="region of interest" description="Disordered" evidence="1">
    <location>
        <begin position="1"/>
        <end position="36"/>
    </location>
</feature>
<evidence type="ECO:0000313" key="3">
    <source>
        <dbReference type="Proteomes" id="UP000221168"/>
    </source>
</evidence>
<name>A0A2G1QJE4_9HYPH</name>
<dbReference type="PANTHER" id="PTHR32329">
    <property type="entry name" value="BIFUNCTIONAL PROTEIN [INCLUDES 2-HYDROXYACYL-COA DEHYDRATASE (N-TER) AND ITS ACTIVATOR DOMAIN (C_TERM)-RELATED"/>
    <property type="match status" value="1"/>
</dbReference>
<gene>
    <name evidence="2" type="ORF">CSC94_17540</name>
</gene>
<organism evidence="2 3">
    <name type="scientific">Zhengella mangrovi</name>
    <dbReference type="NCBI Taxonomy" id="1982044"/>
    <lineage>
        <taxon>Bacteria</taxon>
        <taxon>Pseudomonadati</taxon>
        <taxon>Pseudomonadota</taxon>
        <taxon>Alphaproteobacteria</taxon>
        <taxon>Hyphomicrobiales</taxon>
        <taxon>Notoacmeibacteraceae</taxon>
        <taxon>Zhengella</taxon>
    </lineage>
</organism>
<protein>
    <submittedName>
        <fullName evidence="2">2-hydroxyglutaryl-CoA dehydratase</fullName>
    </submittedName>
</protein>
<evidence type="ECO:0000256" key="1">
    <source>
        <dbReference type="SAM" id="MobiDB-lite"/>
    </source>
</evidence>
<comment type="caution">
    <text evidence="2">The sequence shown here is derived from an EMBL/GenBank/DDBJ whole genome shotgun (WGS) entry which is preliminary data.</text>
</comment>
<feature type="compositionally biased region" description="Basic and acidic residues" evidence="1">
    <location>
        <begin position="1"/>
        <end position="18"/>
    </location>
</feature>
<proteinExistence type="predicted"/>
<dbReference type="EMBL" id="PDVP01000013">
    <property type="protein sequence ID" value="PHP65653.1"/>
    <property type="molecule type" value="Genomic_DNA"/>
</dbReference>
<reference evidence="2 3" key="1">
    <citation type="submission" date="2017-10" db="EMBL/GenBank/DDBJ databases">
        <title>Sedimentibacterium mangrovi gen. nov., sp. nov., a novel member of family Phyllobacteriacea isolated from mangrove sediment.</title>
        <authorList>
            <person name="Liao H."/>
            <person name="Tian Y."/>
        </authorList>
    </citation>
    <scope>NUCLEOTIDE SEQUENCE [LARGE SCALE GENOMIC DNA]</scope>
    <source>
        <strain evidence="2 3">X9-2-2</strain>
    </source>
</reference>
<dbReference type="AlphaFoldDB" id="A0A2G1QJE4"/>
<dbReference type="PANTHER" id="PTHR32329:SF2">
    <property type="entry name" value="BIFUNCTIONAL PROTEIN [INCLUDES 2-HYDROXYACYL-COA DEHYDRATASE (N-TER) AND ITS ACTIVATOR DOMAIN (C_TERM)"/>
    <property type="match status" value="1"/>
</dbReference>
<dbReference type="RefSeq" id="WP_099307680.1">
    <property type="nucleotide sequence ID" value="NZ_PDVP01000013.1"/>
</dbReference>
<dbReference type="Proteomes" id="UP000221168">
    <property type="component" value="Unassembled WGS sequence"/>
</dbReference>
<accession>A0A2G1QJE4</accession>
<sequence>MNQRPELRQFVEPDDGVHGRVPGARSDASARPVLPDLSAGPSCQSCAGEAKAAPRHWFDANPQGFTRAQREHTTLLFGGLTQSQDILIGGALEGLGYKVRVLDTPDNDALRFGKEFGNRGQCNPTYFTVGNLIKYLRDLEGKGLSRQEIIDNYVFTTVGACGPCRFGTYATEYRKALRDAGYTGFRVLLLDNNGGLRQACGDDVGLVLDRVFIFALIKAVMIGDILNVMAYRMRPYEVTPGATDQAVEACRKILREALSSGRNSLRAMRRCRTVLDTVELDWMRAKPKVSIIGEFWAMTTEGDGCYHLQRFLEQEGAEVDGQMVMAWVMYQVWQNRWDTRRRMMLRKSDHARMGLGDKDERKRLVQLWIAEKALKAAFHTYAWAIGLRHARLPDMDEMAELSNRFYDNHIRGGEGHMEVGKLIQTALYRKAHMVISIKPFGCMPSSGISDGIQSQVSELYPDAVFCAVETTGDAAVLLHSRVQMQLFKAREMARSEFARACEETGLDADEARLRLKRAGLNSVSGYRWRKRTAATAVAQLHAVSGGWMKRPLAATRRLLQTQPIS</sequence>